<accession>A0A4V3CVG9</accession>
<evidence type="ECO:0000313" key="2">
    <source>
        <dbReference type="Proteomes" id="UP000294547"/>
    </source>
</evidence>
<gene>
    <name evidence="1" type="ORF">EDD54_3746</name>
</gene>
<sequence length="125" mass="13752">MTHDEVRIALGASRTKFKRSPSSEKPADDLYKEAGLFCYYDRDGKLEAIEFFRPATPEIAGIALFDVDLSTARTVVSRLDPNLEVDSAGFTSRLLGVGVYAPLAKDDETAPIEGVIAFRPGYYDD</sequence>
<keyword evidence="2" id="KW-1185">Reference proteome</keyword>
<dbReference type="Proteomes" id="UP000294547">
    <property type="component" value="Unassembled WGS sequence"/>
</dbReference>
<protein>
    <submittedName>
        <fullName evidence="1">Uncharacterized protein</fullName>
    </submittedName>
</protein>
<proteinExistence type="predicted"/>
<dbReference type="OrthoDB" id="7066341at2"/>
<organism evidence="1 2">
    <name type="scientific">Oharaeibacter diazotrophicus</name>
    <dbReference type="NCBI Taxonomy" id="1920512"/>
    <lineage>
        <taxon>Bacteria</taxon>
        <taxon>Pseudomonadati</taxon>
        <taxon>Pseudomonadota</taxon>
        <taxon>Alphaproteobacteria</taxon>
        <taxon>Hyphomicrobiales</taxon>
        <taxon>Pleomorphomonadaceae</taxon>
        <taxon>Oharaeibacter</taxon>
    </lineage>
</organism>
<dbReference type="RefSeq" id="WP_126539265.1">
    <property type="nucleotide sequence ID" value="NZ_BSPM01000007.1"/>
</dbReference>
<dbReference type="EMBL" id="SNXY01000010">
    <property type="protein sequence ID" value="TDP82478.1"/>
    <property type="molecule type" value="Genomic_DNA"/>
</dbReference>
<reference evidence="1 2" key="1">
    <citation type="submission" date="2019-03" db="EMBL/GenBank/DDBJ databases">
        <title>Genomic Encyclopedia of Type Strains, Phase IV (KMG-IV): sequencing the most valuable type-strain genomes for metagenomic binning, comparative biology and taxonomic classification.</title>
        <authorList>
            <person name="Goeker M."/>
        </authorList>
    </citation>
    <scope>NUCLEOTIDE SEQUENCE [LARGE SCALE GENOMIC DNA]</scope>
    <source>
        <strain evidence="1 2">DSM 102969</strain>
    </source>
</reference>
<dbReference type="AlphaFoldDB" id="A0A4V3CVG9"/>
<evidence type="ECO:0000313" key="1">
    <source>
        <dbReference type="EMBL" id="TDP82478.1"/>
    </source>
</evidence>
<comment type="caution">
    <text evidence="1">The sequence shown here is derived from an EMBL/GenBank/DDBJ whole genome shotgun (WGS) entry which is preliminary data.</text>
</comment>
<name>A0A4V3CVG9_9HYPH</name>